<dbReference type="Pfam" id="PF03621">
    <property type="entry name" value="MbtH"/>
    <property type="match status" value="1"/>
</dbReference>
<protein>
    <submittedName>
        <fullName evidence="2">Protein MbtH</fullName>
    </submittedName>
</protein>
<evidence type="ECO:0000313" key="3">
    <source>
        <dbReference type="Proteomes" id="UP001143474"/>
    </source>
</evidence>
<evidence type="ECO:0000313" key="2">
    <source>
        <dbReference type="EMBL" id="GLK09339.1"/>
    </source>
</evidence>
<accession>A0A9W6MCE0</accession>
<dbReference type="InterPro" id="IPR038020">
    <property type="entry name" value="MbtH-like_sf"/>
</dbReference>
<dbReference type="SMART" id="SM00923">
    <property type="entry name" value="MbtH"/>
    <property type="match status" value="1"/>
</dbReference>
<reference evidence="2" key="2">
    <citation type="submission" date="2023-01" db="EMBL/GenBank/DDBJ databases">
        <authorList>
            <person name="Sun Q."/>
            <person name="Evtushenko L."/>
        </authorList>
    </citation>
    <scope>NUCLEOTIDE SEQUENCE</scope>
    <source>
        <strain evidence="2">VKM Ac-2007</strain>
    </source>
</reference>
<feature type="domain" description="MbtH-like" evidence="1">
    <location>
        <begin position="3"/>
        <end position="53"/>
    </location>
</feature>
<gene>
    <name evidence="2" type="primary">mbtH_1</name>
    <name evidence="2" type="ORF">GCM10017600_27450</name>
</gene>
<evidence type="ECO:0000259" key="1">
    <source>
        <dbReference type="SMART" id="SM00923"/>
    </source>
</evidence>
<proteinExistence type="predicted"/>
<dbReference type="PANTHER" id="PTHR38444:SF1">
    <property type="entry name" value="ENTEROBACTIN BIOSYNTHESIS PROTEIN YBDZ"/>
    <property type="match status" value="1"/>
</dbReference>
<dbReference type="EMBL" id="BSEV01000004">
    <property type="protein sequence ID" value="GLK09339.1"/>
    <property type="molecule type" value="Genomic_DNA"/>
</dbReference>
<name>A0A9W6MCE0_9ACTN</name>
<dbReference type="GO" id="GO:0019290">
    <property type="term" value="P:siderophore biosynthetic process"/>
    <property type="evidence" value="ECO:0007669"/>
    <property type="project" value="TreeGrafter"/>
</dbReference>
<dbReference type="InterPro" id="IPR005153">
    <property type="entry name" value="MbtH-like_dom"/>
</dbReference>
<keyword evidence="3" id="KW-1185">Reference proteome</keyword>
<dbReference type="RefSeq" id="WP_271217783.1">
    <property type="nucleotide sequence ID" value="NZ_BAAAVD010000004.1"/>
</dbReference>
<dbReference type="Gene3D" id="3.90.820.10">
    <property type="entry name" value="Structural Genomics, Unknown Function 30-nov-00 1gh9 Mol_id"/>
    <property type="match status" value="1"/>
</dbReference>
<dbReference type="Proteomes" id="UP001143474">
    <property type="component" value="Unassembled WGS sequence"/>
</dbReference>
<sequence length="78" mass="8622">MTNPFDDSDSQYFALVNAEGQHSLWPVFADVPAGWSVVHGPDARDACLGHIERNWTDMRPKSLLGALREKDREGGPAN</sequence>
<dbReference type="AlphaFoldDB" id="A0A9W6MCE0"/>
<dbReference type="SUPFAM" id="SSF160582">
    <property type="entry name" value="MbtH-like"/>
    <property type="match status" value="1"/>
</dbReference>
<comment type="caution">
    <text evidence="2">The sequence shown here is derived from an EMBL/GenBank/DDBJ whole genome shotgun (WGS) entry which is preliminary data.</text>
</comment>
<dbReference type="PANTHER" id="PTHR38444">
    <property type="entry name" value="ENTEROBACTIN BIOSYNTHESIS PROTEIN YBDZ"/>
    <property type="match status" value="1"/>
</dbReference>
<reference evidence="2" key="1">
    <citation type="journal article" date="2014" name="Int. J. Syst. Evol. Microbiol.">
        <title>Complete genome sequence of Corynebacterium casei LMG S-19264T (=DSM 44701T), isolated from a smear-ripened cheese.</title>
        <authorList>
            <consortium name="US DOE Joint Genome Institute (JGI-PGF)"/>
            <person name="Walter F."/>
            <person name="Albersmeier A."/>
            <person name="Kalinowski J."/>
            <person name="Ruckert C."/>
        </authorList>
    </citation>
    <scope>NUCLEOTIDE SEQUENCE</scope>
    <source>
        <strain evidence="2">VKM Ac-2007</strain>
    </source>
</reference>
<dbReference type="GO" id="GO:0005829">
    <property type="term" value="C:cytosol"/>
    <property type="evidence" value="ECO:0007669"/>
    <property type="project" value="TreeGrafter"/>
</dbReference>
<dbReference type="InterPro" id="IPR037407">
    <property type="entry name" value="MLP_fam"/>
</dbReference>
<organism evidence="2 3">
    <name type="scientific">Streptosporangium carneum</name>
    <dbReference type="NCBI Taxonomy" id="47481"/>
    <lineage>
        <taxon>Bacteria</taxon>
        <taxon>Bacillati</taxon>
        <taxon>Actinomycetota</taxon>
        <taxon>Actinomycetes</taxon>
        <taxon>Streptosporangiales</taxon>
        <taxon>Streptosporangiaceae</taxon>
        <taxon>Streptosporangium</taxon>
    </lineage>
</organism>